<evidence type="ECO:0000313" key="3">
    <source>
        <dbReference type="EMBL" id="GFZ80919.1"/>
    </source>
</evidence>
<protein>
    <recommendedName>
        <fullName evidence="5">SDR family oxidoreductase</fullName>
    </recommendedName>
</protein>
<keyword evidence="4" id="KW-1185">Reference proteome</keyword>
<name>A0A8J2TLZ2_9BACI</name>
<organism evidence="3 4">
    <name type="scientific">Compostibacillus humi</name>
    <dbReference type="NCBI Taxonomy" id="1245525"/>
    <lineage>
        <taxon>Bacteria</taxon>
        <taxon>Bacillati</taxon>
        <taxon>Bacillota</taxon>
        <taxon>Bacilli</taxon>
        <taxon>Bacillales</taxon>
        <taxon>Bacillaceae</taxon>
        <taxon>Compostibacillus</taxon>
    </lineage>
</organism>
<proteinExistence type="inferred from homology"/>
<dbReference type="AlphaFoldDB" id="A0A8J2TLZ2"/>
<dbReference type="RefSeq" id="WP_373281917.1">
    <property type="nucleotide sequence ID" value="NZ_BMEV01000043.1"/>
</dbReference>
<dbReference type="Pfam" id="PF13561">
    <property type="entry name" value="adh_short_C2"/>
    <property type="match status" value="1"/>
</dbReference>
<gene>
    <name evidence="3" type="ORF">GCM10010978_22470</name>
</gene>
<reference evidence="3" key="2">
    <citation type="submission" date="2020-09" db="EMBL/GenBank/DDBJ databases">
        <authorList>
            <person name="Sun Q."/>
            <person name="Zhou Y."/>
        </authorList>
    </citation>
    <scope>NUCLEOTIDE SEQUENCE</scope>
    <source>
        <strain evidence="3">CGMCC 1.12360</strain>
    </source>
</reference>
<keyword evidence="2" id="KW-0560">Oxidoreductase</keyword>
<accession>A0A8J2TLZ2</accession>
<evidence type="ECO:0000313" key="4">
    <source>
        <dbReference type="Proteomes" id="UP000602050"/>
    </source>
</evidence>
<evidence type="ECO:0000256" key="2">
    <source>
        <dbReference type="ARBA" id="ARBA00023002"/>
    </source>
</evidence>
<dbReference type="EMBL" id="BMEV01000043">
    <property type="protein sequence ID" value="GFZ80919.1"/>
    <property type="molecule type" value="Genomic_DNA"/>
</dbReference>
<comment type="similarity">
    <text evidence="1">Belongs to the short-chain dehydrogenases/reductases (SDR) family.</text>
</comment>
<sequence length="56" mass="6052">MDANDGEGRKMALRMIPLNFIGQPEDIANAVLFLASDESRYITGTELVIDGGALLQ</sequence>
<comment type="caution">
    <text evidence="3">The sequence shown here is derived from an EMBL/GenBank/DDBJ whole genome shotgun (WGS) entry which is preliminary data.</text>
</comment>
<dbReference type="InterPro" id="IPR051122">
    <property type="entry name" value="SDR_DHRS6-like"/>
</dbReference>
<dbReference type="Gene3D" id="3.40.50.720">
    <property type="entry name" value="NAD(P)-binding Rossmann-like Domain"/>
    <property type="match status" value="1"/>
</dbReference>
<evidence type="ECO:0008006" key="5">
    <source>
        <dbReference type="Google" id="ProtNLM"/>
    </source>
</evidence>
<dbReference type="GO" id="GO:0016491">
    <property type="term" value="F:oxidoreductase activity"/>
    <property type="evidence" value="ECO:0007669"/>
    <property type="project" value="UniProtKB-KW"/>
</dbReference>
<dbReference type="PANTHER" id="PTHR43477">
    <property type="entry name" value="DIHYDROANTICAPSIN 7-DEHYDROGENASE"/>
    <property type="match status" value="1"/>
</dbReference>
<reference evidence="3" key="1">
    <citation type="journal article" date="2014" name="Int. J. Syst. Evol. Microbiol.">
        <title>Complete genome sequence of Corynebacterium casei LMG S-19264T (=DSM 44701T), isolated from a smear-ripened cheese.</title>
        <authorList>
            <consortium name="US DOE Joint Genome Institute (JGI-PGF)"/>
            <person name="Walter F."/>
            <person name="Albersmeier A."/>
            <person name="Kalinowski J."/>
            <person name="Ruckert C."/>
        </authorList>
    </citation>
    <scope>NUCLEOTIDE SEQUENCE</scope>
    <source>
        <strain evidence="3">CGMCC 1.12360</strain>
    </source>
</reference>
<dbReference type="InterPro" id="IPR002347">
    <property type="entry name" value="SDR_fam"/>
</dbReference>
<dbReference type="PANTHER" id="PTHR43477:SF1">
    <property type="entry name" value="DIHYDROANTICAPSIN 7-DEHYDROGENASE"/>
    <property type="match status" value="1"/>
</dbReference>
<dbReference type="InterPro" id="IPR036291">
    <property type="entry name" value="NAD(P)-bd_dom_sf"/>
</dbReference>
<dbReference type="Proteomes" id="UP000602050">
    <property type="component" value="Unassembled WGS sequence"/>
</dbReference>
<evidence type="ECO:0000256" key="1">
    <source>
        <dbReference type="ARBA" id="ARBA00006484"/>
    </source>
</evidence>
<dbReference type="SUPFAM" id="SSF51735">
    <property type="entry name" value="NAD(P)-binding Rossmann-fold domains"/>
    <property type="match status" value="1"/>
</dbReference>